<feature type="transmembrane region" description="Helical" evidence="1">
    <location>
        <begin position="95"/>
        <end position="112"/>
    </location>
</feature>
<dbReference type="AlphaFoldDB" id="A0ABD0KSS6"/>
<organism evidence="2 3">
    <name type="scientific">Batillaria attramentaria</name>
    <dbReference type="NCBI Taxonomy" id="370345"/>
    <lineage>
        <taxon>Eukaryota</taxon>
        <taxon>Metazoa</taxon>
        <taxon>Spiralia</taxon>
        <taxon>Lophotrochozoa</taxon>
        <taxon>Mollusca</taxon>
        <taxon>Gastropoda</taxon>
        <taxon>Caenogastropoda</taxon>
        <taxon>Sorbeoconcha</taxon>
        <taxon>Cerithioidea</taxon>
        <taxon>Batillariidae</taxon>
        <taxon>Batillaria</taxon>
    </lineage>
</organism>
<dbReference type="Proteomes" id="UP001519460">
    <property type="component" value="Unassembled WGS sequence"/>
</dbReference>
<keyword evidence="1" id="KW-1133">Transmembrane helix</keyword>
<keyword evidence="3" id="KW-1185">Reference proteome</keyword>
<evidence type="ECO:0000313" key="3">
    <source>
        <dbReference type="Proteomes" id="UP001519460"/>
    </source>
</evidence>
<name>A0ABD0KSS6_9CAEN</name>
<keyword evidence="1" id="KW-0472">Membrane</keyword>
<evidence type="ECO:0000313" key="2">
    <source>
        <dbReference type="EMBL" id="KAK7490192.1"/>
    </source>
</evidence>
<keyword evidence="1" id="KW-0812">Transmembrane</keyword>
<feature type="transmembrane region" description="Helical" evidence="1">
    <location>
        <begin position="29"/>
        <end position="48"/>
    </location>
</feature>
<gene>
    <name evidence="2" type="ORF">BaRGS_00018537</name>
</gene>
<dbReference type="EMBL" id="JACVVK020000129">
    <property type="protein sequence ID" value="KAK7490192.1"/>
    <property type="molecule type" value="Genomic_DNA"/>
</dbReference>
<protein>
    <submittedName>
        <fullName evidence="2">Uncharacterized protein</fullName>
    </submittedName>
</protein>
<sequence length="182" mass="20088">MDLFLCTLKAVRSDQFELNVALHKVAFETDWIFISGGKILFVVLDRCFSFKEHRRLQNRLKTLFFPRVHILSALQTPLFYSTVLLSGSAILTSHFVGLQFVFTHVSLFLFALDAPPARVLARGVFVHSDDGQLVQSVPPPPAPCHRPQARARRVGRVGLGGPTPVVGHTGTNCKPTLASVCP</sequence>
<accession>A0ABD0KSS6</accession>
<feature type="transmembrane region" description="Helical" evidence="1">
    <location>
        <begin position="68"/>
        <end position="89"/>
    </location>
</feature>
<evidence type="ECO:0000256" key="1">
    <source>
        <dbReference type="SAM" id="Phobius"/>
    </source>
</evidence>
<comment type="caution">
    <text evidence="2">The sequence shown here is derived from an EMBL/GenBank/DDBJ whole genome shotgun (WGS) entry which is preliminary data.</text>
</comment>
<reference evidence="2 3" key="1">
    <citation type="journal article" date="2023" name="Sci. Data">
        <title>Genome assembly of the Korean intertidal mud-creeper Batillaria attramentaria.</title>
        <authorList>
            <person name="Patra A.K."/>
            <person name="Ho P.T."/>
            <person name="Jun S."/>
            <person name="Lee S.J."/>
            <person name="Kim Y."/>
            <person name="Won Y.J."/>
        </authorList>
    </citation>
    <scope>NUCLEOTIDE SEQUENCE [LARGE SCALE GENOMIC DNA]</scope>
    <source>
        <strain evidence="2">Wonlab-2016</strain>
    </source>
</reference>
<proteinExistence type="predicted"/>